<dbReference type="SUPFAM" id="SSF56214">
    <property type="entry name" value="4'-phosphopantetheinyl transferase"/>
    <property type="match status" value="2"/>
</dbReference>
<dbReference type="GO" id="GO:0005829">
    <property type="term" value="C:cytosol"/>
    <property type="evidence" value="ECO:0007669"/>
    <property type="project" value="TreeGrafter"/>
</dbReference>
<evidence type="ECO:0000259" key="3">
    <source>
        <dbReference type="Pfam" id="PF01648"/>
    </source>
</evidence>
<dbReference type="EMBL" id="CP119311">
    <property type="protein sequence ID" value="WEK33793.1"/>
    <property type="molecule type" value="Genomic_DNA"/>
</dbReference>
<dbReference type="InterPro" id="IPR037143">
    <property type="entry name" value="4-PPantetheinyl_Trfase_dom_sf"/>
</dbReference>
<feature type="domain" description="4'-phosphopantetheinyl transferase" evidence="3">
    <location>
        <begin position="100"/>
        <end position="165"/>
    </location>
</feature>
<evidence type="ECO:0000313" key="5">
    <source>
        <dbReference type="Proteomes" id="UP001220610"/>
    </source>
</evidence>
<evidence type="ECO:0000256" key="1">
    <source>
        <dbReference type="ARBA" id="ARBA00010990"/>
    </source>
</evidence>
<gene>
    <name evidence="4" type="ORF">P0Y53_14975</name>
</gene>
<keyword evidence="2 4" id="KW-0808">Transferase</keyword>
<sequence>MALFYQHNINGGTKVGIWRIEEAETFFLEKVPLKADVSHPYKRLQHLAGRYLLPTLFEDFPLSEILIADTRKPFLEKEEYHFSISHSGNFAAALASQHERVGVDIELVTPRMYTIMHKFLHEDEQQFLKEWEHMHKLHLELTTILWSAKESIFKWYGKGQLSFRDNMRLCGPITFGPNEWVSLPFEFRKDSIIPLTVTARVFDPLVLAWVATEG</sequence>
<dbReference type="PANTHER" id="PTHR12215">
    <property type="entry name" value="PHOSPHOPANTETHEINE TRANSFERASE"/>
    <property type="match status" value="1"/>
</dbReference>
<dbReference type="InterPro" id="IPR050559">
    <property type="entry name" value="P-Pant_transferase_sf"/>
</dbReference>
<dbReference type="GO" id="GO:0008897">
    <property type="term" value="F:holo-[acyl-carrier-protein] synthase activity"/>
    <property type="evidence" value="ECO:0007669"/>
    <property type="project" value="InterPro"/>
</dbReference>
<dbReference type="Pfam" id="PF01648">
    <property type="entry name" value="ACPS"/>
    <property type="match status" value="1"/>
</dbReference>
<dbReference type="AlphaFoldDB" id="A0AAJ5WQE3"/>
<comment type="similarity">
    <text evidence="1">Belongs to the P-Pant transferase superfamily. Gsp/Sfp/HetI/AcpT family.</text>
</comment>
<dbReference type="GO" id="GO:0019878">
    <property type="term" value="P:lysine biosynthetic process via aminoadipic acid"/>
    <property type="evidence" value="ECO:0007669"/>
    <property type="project" value="TreeGrafter"/>
</dbReference>
<proteinExistence type="inferred from homology"/>
<accession>A0AAJ5WQE3</accession>
<dbReference type="InterPro" id="IPR008278">
    <property type="entry name" value="4-PPantetheinyl_Trfase_dom"/>
</dbReference>
<protein>
    <submittedName>
        <fullName evidence="4">4'-phosphopantetheinyl transferase superfamily protein</fullName>
    </submittedName>
</protein>
<dbReference type="Proteomes" id="UP001220610">
    <property type="component" value="Chromosome"/>
</dbReference>
<dbReference type="GO" id="GO:0000287">
    <property type="term" value="F:magnesium ion binding"/>
    <property type="evidence" value="ECO:0007669"/>
    <property type="project" value="InterPro"/>
</dbReference>
<dbReference type="Gene3D" id="3.90.470.20">
    <property type="entry name" value="4'-phosphopantetheinyl transferase domain"/>
    <property type="match status" value="2"/>
</dbReference>
<organism evidence="4 5">
    <name type="scientific">Candidatus Pseudobacter hemicellulosilyticus</name>
    <dbReference type="NCBI Taxonomy" id="3121375"/>
    <lineage>
        <taxon>Bacteria</taxon>
        <taxon>Pseudomonadati</taxon>
        <taxon>Bacteroidota</taxon>
        <taxon>Chitinophagia</taxon>
        <taxon>Chitinophagales</taxon>
        <taxon>Chitinophagaceae</taxon>
        <taxon>Pseudobacter</taxon>
    </lineage>
</organism>
<dbReference type="PANTHER" id="PTHR12215:SF10">
    <property type="entry name" value="L-AMINOADIPATE-SEMIALDEHYDE DEHYDROGENASE-PHOSPHOPANTETHEINYL TRANSFERASE"/>
    <property type="match status" value="1"/>
</dbReference>
<evidence type="ECO:0000256" key="2">
    <source>
        <dbReference type="ARBA" id="ARBA00022679"/>
    </source>
</evidence>
<name>A0AAJ5WQE3_9BACT</name>
<reference evidence="4" key="1">
    <citation type="submission" date="2023-03" db="EMBL/GenBank/DDBJ databases">
        <title>Andean soil-derived lignocellulolytic bacterial consortium as a source of novel taxa and putative plastic-active enzymes.</title>
        <authorList>
            <person name="Diaz-Garcia L."/>
            <person name="Chuvochina M."/>
            <person name="Feuerriegel G."/>
            <person name="Bunk B."/>
            <person name="Sproer C."/>
            <person name="Streit W.R."/>
            <person name="Rodriguez L.M."/>
            <person name="Overmann J."/>
            <person name="Jimenez D.J."/>
        </authorList>
    </citation>
    <scope>NUCLEOTIDE SEQUENCE</scope>
    <source>
        <strain evidence="4">MAG 7</strain>
    </source>
</reference>
<evidence type="ECO:0000313" key="4">
    <source>
        <dbReference type="EMBL" id="WEK33793.1"/>
    </source>
</evidence>